<evidence type="ECO:0000259" key="15">
    <source>
        <dbReference type="PROSITE" id="PS50878"/>
    </source>
</evidence>
<comment type="function">
    <text evidence="13">Telomerase is a ribonucleoprotein enzyme essential for the replication of chromosome termini in most eukaryotes. It elongates telomeres. It is a reverse transcriptase that adds simple sequence repeats to chromosome ends by copying a template sequence within the RNA component of the enzyme.</text>
</comment>
<protein>
    <recommendedName>
        <fullName evidence="3 13">Telomerase reverse transcriptase</fullName>
        <ecNumber evidence="2 13">2.7.7.49</ecNumber>
    </recommendedName>
    <alternativeName>
        <fullName evidence="13">Telomerase catalytic subunit</fullName>
    </alternativeName>
</protein>
<dbReference type="AlphaFoldDB" id="A0A2H4S7L6"/>
<dbReference type="Gene3D" id="1.10.132.70">
    <property type="match status" value="1"/>
</dbReference>
<evidence type="ECO:0000256" key="1">
    <source>
        <dbReference type="ARBA" id="ARBA00008001"/>
    </source>
</evidence>
<dbReference type="InterPro" id="IPR003545">
    <property type="entry name" value="Telomerase_RT"/>
</dbReference>
<evidence type="ECO:0000256" key="3">
    <source>
        <dbReference type="ARBA" id="ARBA00016182"/>
    </source>
</evidence>
<proteinExistence type="inferred from homology"/>
<keyword evidence="8 13" id="KW-0460">Magnesium</keyword>
<dbReference type="GO" id="GO:0003720">
    <property type="term" value="F:telomerase activity"/>
    <property type="evidence" value="ECO:0007669"/>
    <property type="project" value="InterPro"/>
</dbReference>
<keyword evidence="5 13" id="KW-0808">Transferase</keyword>
<evidence type="ECO:0000256" key="12">
    <source>
        <dbReference type="ARBA" id="ARBA00048173"/>
    </source>
</evidence>
<dbReference type="GO" id="GO:0007004">
    <property type="term" value="P:telomere maintenance via telomerase"/>
    <property type="evidence" value="ECO:0007669"/>
    <property type="project" value="TreeGrafter"/>
</dbReference>
<name>A0A2H4S7L6_CORMI</name>
<evidence type="ECO:0000256" key="4">
    <source>
        <dbReference type="ARBA" id="ARBA00022454"/>
    </source>
</evidence>
<organism evidence="16 17">
    <name type="scientific">Cordyceps militaris</name>
    <name type="common">Caterpillar fungus</name>
    <name type="synonym">Clavaria militaris</name>
    <dbReference type="NCBI Taxonomy" id="73501"/>
    <lineage>
        <taxon>Eukaryota</taxon>
        <taxon>Fungi</taxon>
        <taxon>Dikarya</taxon>
        <taxon>Ascomycota</taxon>
        <taxon>Pezizomycotina</taxon>
        <taxon>Sordariomycetes</taxon>
        <taxon>Hypocreomycetidae</taxon>
        <taxon>Hypocreales</taxon>
        <taxon>Cordycipitaceae</taxon>
        <taxon>Cordyceps</taxon>
    </lineage>
</organism>
<dbReference type="PROSITE" id="PS50878">
    <property type="entry name" value="RT_POL"/>
    <property type="match status" value="1"/>
</dbReference>
<evidence type="ECO:0000256" key="8">
    <source>
        <dbReference type="ARBA" id="ARBA00022842"/>
    </source>
</evidence>
<evidence type="ECO:0000256" key="6">
    <source>
        <dbReference type="ARBA" id="ARBA00022695"/>
    </source>
</evidence>
<dbReference type="VEuPathDB" id="FungiDB:CCM_05923"/>
<dbReference type="GO" id="GO:0070034">
    <property type="term" value="F:telomerase RNA binding"/>
    <property type="evidence" value="ECO:0007669"/>
    <property type="project" value="TreeGrafter"/>
</dbReference>
<evidence type="ECO:0000256" key="11">
    <source>
        <dbReference type="ARBA" id="ARBA00023242"/>
    </source>
</evidence>
<feature type="compositionally biased region" description="Polar residues" evidence="14">
    <location>
        <begin position="807"/>
        <end position="822"/>
    </location>
</feature>
<feature type="region of interest" description="Disordered" evidence="14">
    <location>
        <begin position="757"/>
        <end position="822"/>
    </location>
</feature>
<evidence type="ECO:0000256" key="9">
    <source>
        <dbReference type="ARBA" id="ARBA00022895"/>
    </source>
</evidence>
<evidence type="ECO:0000256" key="13">
    <source>
        <dbReference type="RuleBase" id="RU365061"/>
    </source>
</evidence>
<dbReference type="EC" id="2.7.7.49" evidence="2 13"/>
<dbReference type="Pfam" id="PF12009">
    <property type="entry name" value="Telomerase_RBD"/>
    <property type="match status" value="1"/>
</dbReference>
<evidence type="ECO:0000256" key="14">
    <source>
        <dbReference type="SAM" id="MobiDB-lite"/>
    </source>
</evidence>
<comment type="catalytic activity">
    <reaction evidence="12 13">
        <text>DNA(n) + a 2'-deoxyribonucleoside 5'-triphosphate = DNA(n+1) + diphosphate</text>
        <dbReference type="Rhea" id="RHEA:22508"/>
        <dbReference type="Rhea" id="RHEA-COMP:17339"/>
        <dbReference type="Rhea" id="RHEA-COMP:17340"/>
        <dbReference type="ChEBI" id="CHEBI:33019"/>
        <dbReference type="ChEBI" id="CHEBI:61560"/>
        <dbReference type="ChEBI" id="CHEBI:173112"/>
        <dbReference type="EC" id="2.7.7.49"/>
    </reaction>
</comment>
<dbReference type="CDD" id="cd01648">
    <property type="entry name" value="TERT"/>
    <property type="match status" value="1"/>
</dbReference>
<dbReference type="EMBL" id="CP023322">
    <property type="protein sequence ID" value="ATY59107.1"/>
    <property type="molecule type" value="Genomic_DNA"/>
</dbReference>
<evidence type="ECO:0000256" key="2">
    <source>
        <dbReference type="ARBA" id="ARBA00012493"/>
    </source>
</evidence>
<evidence type="ECO:0000256" key="5">
    <source>
        <dbReference type="ARBA" id="ARBA00022679"/>
    </source>
</evidence>
<evidence type="ECO:0000313" key="17">
    <source>
        <dbReference type="Proteomes" id="UP000323067"/>
    </source>
</evidence>
<feature type="compositionally biased region" description="Polar residues" evidence="14">
    <location>
        <begin position="435"/>
        <end position="445"/>
    </location>
</feature>
<keyword evidence="7 13" id="KW-0479">Metal-binding</keyword>
<dbReference type="PANTHER" id="PTHR12066">
    <property type="entry name" value="TELOMERASE REVERSE TRANSCRIPTASE"/>
    <property type="match status" value="1"/>
</dbReference>
<dbReference type="Gene3D" id="1.10.357.90">
    <property type="match status" value="1"/>
</dbReference>
<dbReference type="GO" id="GO:0046872">
    <property type="term" value="F:metal ion binding"/>
    <property type="evidence" value="ECO:0007669"/>
    <property type="project" value="UniProtKB-KW"/>
</dbReference>
<keyword evidence="6 13" id="KW-0548">Nucleotidyltransferase</keyword>
<feature type="compositionally biased region" description="Polar residues" evidence="14">
    <location>
        <begin position="415"/>
        <end position="427"/>
    </location>
</feature>
<comment type="similarity">
    <text evidence="1 13">Belongs to the reverse transcriptase family. Telomerase subfamily.</text>
</comment>
<dbReference type="PRINTS" id="PR01365">
    <property type="entry name" value="TELOMERASERT"/>
</dbReference>
<dbReference type="SMART" id="SM00975">
    <property type="entry name" value="Telomerase_RBD"/>
    <property type="match status" value="1"/>
</dbReference>
<dbReference type="InterPro" id="IPR000477">
    <property type="entry name" value="RT_dom"/>
</dbReference>
<evidence type="ECO:0000313" key="16">
    <source>
        <dbReference type="EMBL" id="ATY59107.1"/>
    </source>
</evidence>
<sequence>MTKRKRAQKDASSGKNAKGQPAPHPLHRDLLNFFYPHCTSLREYALASLPQTSRLRRRKIKSLGTIPERFELEKDLCCLLDSTLVCYHQLTPDVADNRWEQWLSFSQRGEDSSVSLTGGSPIYSQSEIVDFVIWLIFSRDNSGFFGPKHLLCDGYRRRATEKAEPERIPGVFSRYPNDQVASLKAGPWPQLLNLLGRSGERIMINMLVDCSIFVTMESGLNNFYQISGYPISELEHGLEMKKGPEKGICARKLSEISLVRSRVFYARPPMTSRGHIEAGYRHIHALNRYNYIPEHESTESIVTQKNTLNTAKVMMYVFPRQFGLHNVFTSTVDSKTTVQKLQDYTVRDDEIAQHMRSDKNFLTQGVPKIPKRLRGAARDLVRRLQILHRRCSYIALIRHYCASPLDPLRERTQKNNEPTSTSKTAPSQAADGKSSKQATPSQTQRRTQDSRVFQLDPSVPIVDLATPVSHVSVFLQAVLSKILPGAFLGEGDDLRHNQALLAKKAHHFVTLRRFESMSLHELSQGFKISSLAWLQLPGRGDQKPSQNETFKQLELFHELLYYIFDSLLIPLMRNTFYVTESNTHRYQVFYFRHDVWKLVSERALRAMKDGMLEELKVGDVQRAVESRRLGFSQIRLLPKGTTLRPIMNLRRRYPLKQNKKMLGPSINTVLAPIHNVLKLEKRLNPSKLGATLFSVGDIYNRLKEFRRKLPDPLPRLYFVKADVQSAFDTIPQEAVLKLMAAIPSHEHYKIFKHAEVKPGERPPTNTCTTAPDGASTSHAQAPSRPIRRWHSTAHPGDESGRFLQRLDGQSSTSGIAAQQPQRKNTVFVNSAVQSDHDTRGLLRLLAEHVADNRIRVGKKTYRQRRGIPQGSVLSSYLCNYFYADLEARHLRFLDDSGSHRSVLLRLVDDFLLVTTDRARARRFAAVLHRGVPEYGVHVSPHKSLANFALSVPPAGGGDDGPPVPIATVHSTADFPYCGVRISCRTLEIKKDCQREQQTDVANTLTVEHSRVPGQNFQRKVLRESPLFHHPHPTTSSPFAPLPSLAVPFPLLLPKKNTTWSPVPSFAYRPGAATDAFKIQSHLMFYDTSHNSPATVLDTLRAAFRQTALKMWAYMRALHRTARPRPGLVKLTITRTVEASYLIITSRFRKLKYQGYECSVRKAQVTRWPTLGCKACMFDKADFSSFSVRLAYETFEEVLRTKQTQHAEVLEWLRRQIAK</sequence>
<dbReference type="PANTHER" id="PTHR12066:SF0">
    <property type="entry name" value="TELOMERASE REVERSE TRANSCRIPTASE"/>
    <property type="match status" value="1"/>
</dbReference>
<feature type="region of interest" description="Disordered" evidence="14">
    <location>
        <begin position="1"/>
        <end position="25"/>
    </location>
</feature>
<dbReference type="GO" id="GO:0042162">
    <property type="term" value="F:telomeric DNA binding"/>
    <property type="evidence" value="ECO:0007669"/>
    <property type="project" value="TreeGrafter"/>
</dbReference>
<feature type="region of interest" description="Disordered" evidence="14">
    <location>
        <begin position="408"/>
        <end position="452"/>
    </location>
</feature>
<comment type="subcellular location">
    <subcellularLocation>
        <location evidence="13">Nucleus</location>
    </subcellularLocation>
    <subcellularLocation>
        <location evidence="13">Chromosome</location>
        <location evidence="13">Telomere</location>
    </subcellularLocation>
</comment>
<keyword evidence="10 13" id="KW-0695">RNA-directed DNA polymerase</keyword>
<dbReference type="GO" id="GO:0000333">
    <property type="term" value="C:telomerase catalytic core complex"/>
    <property type="evidence" value="ECO:0007669"/>
    <property type="project" value="TreeGrafter"/>
</dbReference>
<evidence type="ECO:0000256" key="10">
    <source>
        <dbReference type="ARBA" id="ARBA00022918"/>
    </source>
</evidence>
<dbReference type="Proteomes" id="UP000323067">
    <property type="component" value="Chromosome iv"/>
</dbReference>
<dbReference type="GO" id="GO:0000781">
    <property type="term" value="C:chromosome, telomeric region"/>
    <property type="evidence" value="ECO:0007669"/>
    <property type="project" value="UniProtKB-SubCell"/>
</dbReference>
<dbReference type="InterPro" id="IPR021891">
    <property type="entry name" value="Telomerase_RBD"/>
</dbReference>
<evidence type="ECO:0000256" key="7">
    <source>
        <dbReference type="ARBA" id="ARBA00022723"/>
    </source>
</evidence>
<keyword evidence="4 13" id="KW-0158">Chromosome</keyword>
<feature type="domain" description="Reverse transcriptase" evidence="15">
    <location>
        <begin position="618"/>
        <end position="981"/>
    </location>
</feature>
<feature type="compositionally biased region" description="Polar residues" evidence="14">
    <location>
        <begin position="763"/>
        <end position="780"/>
    </location>
</feature>
<dbReference type="OrthoDB" id="289721at2759"/>
<accession>A0A2H4S7L6</accession>
<keyword evidence="11 13" id="KW-0539">Nucleus</keyword>
<keyword evidence="9 13" id="KW-0779">Telomere</keyword>
<dbReference type="VEuPathDB" id="FungiDB:A9K55_003291"/>
<gene>
    <name evidence="16" type="ORF">A9K55_003291</name>
</gene>
<reference evidence="16 17" key="1">
    <citation type="journal article" date="2017" name="BMC Genomics">
        <title>Chromosome level assembly and secondary metabolite potential of the parasitic fungus Cordyceps militaris.</title>
        <authorList>
            <person name="Kramer G.J."/>
            <person name="Nodwell J.R."/>
        </authorList>
    </citation>
    <scope>NUCLEOTIDE SEQUENCE [LARGE SCALE GENOMIC DNA]</scope>
    <source>
        <strain evidence="16 17">ATCC 34164</strain>
    </source>
</reference>